<sequence length="282" mass="30823">MITYLHTYVIPIIYYLDLSTSPIKGSAITNTPSDSEALADIGYPSYSIFEPLAWLTLQKNFVLYYSMVIIVVPFFKSLEIFLIMSSTLPSSCLPICDPSPSPSLSSFLFIFLHVEPNQSDDAGSVSMMSVASAAGSSVVESSAGMSVVTASVVVTNRVYSSISFSNSRVFSVSDGSYDLVFVNRLYSFQFSSAGPTSLTSRLSWSAFSSVNGGTAGAARQLCAANMADTTKIVKHCKTYHQKNLYNIDLSHITRFDFSVSNAMNGGYMMTTDIFRYNETLKR</sequence>
<proteinExistence type="predicted"/>
<dbReference type="EMBL" id="VYZN01000001">
    <property type="protein sequence ID" value="KAE9545088.1"/>
    <property type="molecule type" value="Genomic_DNA"/>
</dbReference>
<accession>A0A6G0U7J1</accession>
<keyword evidence="1" id="KW-0812">Transmembrane</keyword>
<dbReference type="AlphaFoldDB" id="A0A6G0U7J1"/>
<organism evidence="2 3">
    <name type="scientific">Aphis glycines</name>
    <name type="common">Soybean aphid</name>
    <dbReference type="NCBI Taxonomy" id="307491"/>
    <lineage>
        <taxon>Eukaryota</taxon>
        <taxon>Metazoa</taxon>
        <taxon>Ecdysozoa</taxon>
        <taxon>Arthropoda</taxon>
        <taxon>Hexapoda</taxon>
        <taxon>Insecta</taxon>
        <taxon>Pterygota</taxon>
        <taxon>Neoptera</taxon>
        <taxon>Paraneoptera</taxon>
        <taxon>Hemiptera</taxon>
        <taxon>Sternorrhyncha</taxon>
        <taxon>Aphidomorpha</taxon>
        <taxon>Aphidoidea</taxon>
        <taxon>Aphididae</taxon>
        <taxon>Aphidini</taxon>
        <taxon>Aphis</taxon>
        <taxon>Aphis</taxon>
    </lineage>
</organism>
<protein>
    <submittedName>
        <fullName evidence="2">Uncharacterized protein</fullName>
    </submittedName>
</protein>
<reference evidence="2 3" key="1">
    <citation type="submission" date="2019-08" db="EMBL/GenBank/DDBJ databases">
        <title>The genome of the soybean aphid Biotype 1, its phylome, world population structure and adaptation to the North American continent.</title>
        <authorList>
            <person name="Giordano R."/>
            <person name="Donthu R.K."/>
            <person name="Hernandez A.G."/>
            <person name="Wright C.L."/>
            <person name="Zimin A.V."/>
        </authorList>
    </citation>
    <scope>NUCLEOTIDE SEQUENCE [LARGE SCALE GENOMIC DNA]</scope>
    <source>
        <tissue evidence="2">Whole aphids</tissue>
    </source>
</reference>
<dbReference type="Proteomes" id="UP000475862">
    <property type="component" value="Unassembled WGS sequence"/>
</dbReference>
<gene>
    <name evidence="2" type="ORF">AGLY_000631</name>
</gene>
<evidence type="ECO:0000313" key="2">
    <source>
        <dbReference type="EMBL" id="KAE9545088.1"/>
    </source>
</evidence>
<feature type="transmembrane region" description="Helical" evidence="1">
    <location>
        <begin position="62"/>
        <end position="84"/>
    </location>
</feature>
<evidence type="ECO:0000256" key="1">
    <source>
        <dbReference type="SAM" id="Phobius"/>
    </source>
</evidence>
<keyword evidence="3" id="KW-1185">Reference proteome</keyword>
<keyword evidence="1" id="KW-0472">Membrane</keyword>
<feature type="non-terminal residue" evidence="2">
    <location>
        <position position="282"/>
    </location>
</feature>
<keyword evidence="1" id="KW-1133">Transmembrane helix</keyword>
<name>A0A6G0U7J1_APHGL</name>
<comment type="caution">
    <text evidence="2">The sequence shown here is derived from an EMBL/GenBank/DDBJ whole genome shotgun (WGS) entry which is preliminary data.</text>
</comment>
<evidence type="ECO:0000313" key="3">
    <source>
        <dbReference type="Proteomes" id="UP000475862"/>
    </source>
</evidence>